<sequence>MTSRIFWNDISWGEEEREKKTKVTGGEFQASAPPKTIIFKGIPGSRFQHLNCGVECRLS</sequence>
<protein>
    <submittedName>
        <fullName evidence="1">Uncharacterized protein</fullName>
    </submittedName>
</protein>
<name>A0A2I0KZR2_PUNGR</name>
<evidence type="ECO:0000313" key="1">
    <source>
        <dbReference type="EMBL" id="PKI73810.1"/>
    </source>
</evidence>
<keyword evidence="2" id="KW-1185">Reference proteome</keyword>
<dbReference type="EMBL" id="PGOL01000250">
    <property type="protein sequence ID" value="PKI73810.1"/>
    <property type="molecule type" value="Genomic_DNA"/>
</dbReference>
<comment type="caution">
    <text evidence="1">The sequence shown here is derived from an EMBL/GenBank/DDBJ whole genome shotgun (WGS) entry which is preliminary data.</text>
</comment>
<organism evidence="1 2">
    <name type="scientific">Punica granatum</name>
    <name type="common">Pomegranate</name>
    <dbReference type="NCBI Taxonomy" id="22663"/>
    <lineage>
        <taxon>Eukaryota</taxon>
        <taxon>Viridiplantae</taxon>
        <taxon>Streptophyta</taxon>
        <taxon>Embryophyta</taxon>
        <taxon>Tracheophyta</taxon>
        <taxon>Spermatophyta</taxon>
        <taxon>Magnoliopsida</taxon>
        <taxon>eudicotyledons</taxon>
        <taxon>Gunneridae</taxon>
        <taxon>Pentapetalae</taxon>
        <taxon>rosids</taxon>
        <taxon>malvids</taxon>
        <taxon>Myrtales</taxon>
        <taxon>Lythraceae</taxon>
        <taxon>Punica</taxon>
    </lineage>
</organism>
<accession>A0A2I0KZR2</accession>
<gene>
    <name evidence="1" type="ORF">CRG98_005794</name>
</gene>
<proteinExistence type="predicted"/>
<dbReference type="AlphaFoldDB" id="A0A2I0KZR2"/>
<reference evidence="1 2" key="1">
    <citation type="submission" date="2017-11" db="EMBL/GenBank/DDBJ databases">
        <title>De-novo sequencing of pomegranate (Punica granatum L.) genome.</title>
        <authorList>
            <person name="Akparov Z."/>
            <person name="Amiraslanov A."/>
            <person name="Hajiyeva S."/>
            <person name="Abbasov M."/>
            <person name="Kaur K."/>
            <person name="Hamwieh A."/>
            <person name="Solovyev V."/>
            <person name="Salamov A."/>
            <person name="Braich B."/>
            <person name="Kosarev P."/>
            <person name="Mahmoud A."/>
            <person name="Hajiyev E."/>
            <person name="Babayeva S."/>
            <person name="Izzatullayeva V."/>
            <person name="Mammadov A."/>
            <person name="Mammadov A."/>
            <person name="Sharifova S."/>
            <person name="Ojaghi J."/>
            <person name="Eynullazada K."/>
            <person name="Bayramov B."/>
            <person name="Abdulazimova A."/>
            <person name="Shahmuradov I."/>
        </authorList>
    </citation>
    <scope>NUCLEOTIDE SEQUENCE [LARGE SCALE GENOMIC DNA]</scope>
    <source>
        <strain evidence="2">cv. AG2017</strain>
        <tissue evidence="1">Leaf</tissue>
    </source>
</reference>
<evidence type="ECO:0000313" key="2">
    <source>
        <dbReference type="Proteomes" id="UP000233551"/>
    </source>
</evidence>
<dbReference type="Proteomes" id="UP000233551">
    <property type="component" value="Unassembled WGS sequence"/>
</dbReference>